<protein>
    <submittedName>
        <fullName evidence="1">Uncharacterized protein</fullName>
    </submittedName>
</protein>
<evidence type="ECO:0000313" key="1">
    <source>
        <dbReference type="EMBL" id="JAD25930.1"/>
    </source>
</evidence>
<accession>A0A0A8YKM5</accession>
<reference evidence="1" key="1">
    <citation type="submission" date="2014-09" db="EMBL/GenBank/DDBJ databases">
        <authorList>
            <person name="Magalhaes I.L.F."/>
            <person name="Oliveira U."/>
            <person name="Santos F.R."/>
            <person name="Vidigal T.H.D.A."/>
            <person name="Brescovit A.D."/>
            <person name="Santos A.J."/>
        </authorList>
    </citation>
    <scope>NUCLEOTIDE SEQUENCE</scope>
    <source>
        <tissue evidence="1">Shoot tissue taken approximately 20 cm above the soil surface</tissue>
    </source>
</reference>
<organism evidence="1">
    <name type="scientific">Arundo donax</name>
    <name type="common">Giant reed</name>
    <name type="synonym">Donax arundinaceus</name>
    <dbReference type="NCBI Taxonomy" id="35708"/>
    <lineage>
        <taxon>Eukaryota</taxon>
        <taxon>Viridiplantae</taxon>
        <taxon>Streptophyta</taxon>
        <taxon>Embryophyta</taxon>
        <taxon>Tracheophyta</taxon>
        <taxon>Spermatophyta</taxon>
        <taxon>Magnoliopsida</taxon>
        <taxon>Liliopsida</taxon>
        <taxon>Poales</taxon>
        <taxon>Poaceae</taxon>
        <taxon>PACMAD clade</taxon>
        <taxon>Arundinoideae</taxon>
        <taxon>Arundineae</taxon>
        <taxon>Arundo</taxon>
    </lineage>
</organism>
<name>A0A0A8YKM5_ARUDO</name>
<proteinExistence type="predicted"/>
<dbReference type="AlphaFoldDB" id="A0A0A8YKM5"/>
<dbReference type="EMBL" id="GBRH01271965">
    <property type="protein sequence ID" value="JAD25930.1"/>
    <property type="molecule type" value="Transcribed_RNA"/>
</dbReference>
<reference evidence="1" key="2">
    <citation type="journal article" date="2015" name="Data Brief">
        <title>Shoot transcriptome of the giant reed, Arundo donax.</title>
        <authorList>
            <person name="Barrero R.A."/>
            <person name="Guerrero F.D."/>
            <person name="Moolhuijzen P."/>
            <person name="Goolsby J.A."/>
            <person name="Tidwell J."/>
            <person name="Bellgard S.E."/>
            <person name="Bellgard M.I."/>
        </authorList>
    </citation>
    <scope>NUCLEOTIDE SEQUENCE</scope>
    <source>
        <tissue evidence="1">Shoot tissue taken approximately 20 cm above the soil surface</tissue>
    </source>
</reference>
<sequence>MVRCCHMIHVDARGRASNMVLRTSVLGWLDRLVAFITITGSFSPGT</sequence>